<proteinExistence type="predicted"/>
<sequence>MYYYALVLRHPKEGHSPVAIAEFLTQEHTDLASAHFMESLRHYEYILYGSKSLIHPYKFVIDRSITLLISITEVFFQETVSSYYTRCFRIVTGRHQSSDFQKGFVCACISHIMKSIKYDLKSSCNSKELYRFSMYCFSLLVNSCDLDTFLDRLKLTYTVFKSQRLDSDVASSIKKLQNFFEILGVSDDAIDVDFVEPIADEDGILDDSDESCASNPFISYIKDKLSDAHLCSDSQNYGINSLYNPQWMNVPESKWIPHTPL</sequence>
<dbReference type="STRING" id="400682.A0A1X7SMR4"/>
<protein>
    <submittedName>
        <fullName evidence="1">Uncharacterized protein</fullName>
    </submittedName>
</protein>
<organism evidence="1">
    <name type="scientific">Amphimedon queenslandica</name>
    <name type="common">Sponge</name>
    <dbReference type="NCBI Taxonomy" id="400682"/>
    <lineage>
        <taxon>Eukaryota</taxon>
        <taxon>Metazoa</taxon>
        <taxon>Porifera</taxon>
        <taxon>Demospongiae</taxon>
        <taxon>Heteroscleromorpha</taxon>
        <taxon>Haplosclerida</taxon>
        <taxon>Niphatidae</taxon>
        <taxon>Amphimedon</taxon>
    </lineage>
</organism>
<reference evidence="1" key="1">
    <citation type="submission" date="2017-05" db="UniProtKB">
        <authorList>
            <consortium name="EnsemblMetazoa"/>
        </authorList>
    </citation>
    <scope>IDENTIFICATION</scope>
</reference>
<accession>A0A1X7SMR4</accession>
<name>A0A1X7SMR4_AMPQE</name>
<dbReference type="EnsemblMetazoa" id="Aqu2.1.03375_001">
    <property type="protein sequence ID" value="Aqu2.1.03375_001"/>
    <property type="gene ID" value="Aqu2.1.03375"/>
</dbReference>
<dbReference type="InParanoid" id="A0A1X7SMR4"/>
<evidence type="ECO:0000313" key="1">
    <source>
        <dbReference type="EnsemblMetazoa" id="Aqu2.1.03375_001"/>
    </source>
</evidence>
<dbReference type="AlphaFoldDB" id="A0A1X7SMR4"/>